<dbReference type="SMART" id="SM00089">
    <property type="entry name" value="PKD"/>
    <property type="match status" value="4"/>
</dbReference>
<dbReference type="GO" id="GO:0007156">
    <property type="term" value="P:homophilic cell adhesion via plasma membrane adhesion molecules"/>
    <property type="evidence" value="ECO:0007669"/>
    <property type="project" value="InterPro"/>
</dbReference>
<feature type="domain" description="Cadherin" evidence="3">
    <location>
        <begin position="515"/>
        <end position="643"/>
    </location>
</feature>
<dbReference type="Gene3D" id="2.60.40.10">
    <property type="entry name" value="Immunoglobulins"/>
    <property type="match status" value="4"/>
</dbReference>
<dbReference type="InterPro" id="IPR012334">
    <property type="entry name" value="Pectin_lyas_fold"/>
</dbReference>
<evidence type="ECO:0000259" key="3">
    <source>
        <dbReference type="PROSITE" id="PS50268"/>
    </source>
</evidence>
<feature type="domain" description="PKD" evidence="2">
    <location>
        <begin position="549"/>
        <end position="636"/>
    </location>
</feature>
<evidence type="ECO:0000259" key="2">
    <source>
        <dbReference type="PROSITE" id="PS50093"/>
    </source>
</evidence>
<dbReference type="InterPro" id="IPR000601">
    <property type="entry name" value="PKD_dom"/>
</dbReference>
<dbReference type="SUPFAM" id="SSF51126">
    <property type="entry name" value="Pectin lyase-like"/>
    <property type="match status" value="1"/>
</dbReference>
<dbReference type="GO" id="GO:0016020">
    <property type="term" value="C:membrane"/>
    <property type="evidence" value="ECO:0007669"/>
    <property type="project" value="InterPro"/>
</dbReference>
<dbReference type="PANTHER" id="PTHR46182">
    <property type="entry name" value="FI19480P1"/>
    <property type="match status" value="1"/>
</dbReference>
<dbReference type="PROSITE" id="PS50093">
    <property type="entry name" value="PKD"/>
    <property type="match status" value="4"/>
</dbReference>
<dbReference type="Pfam" id="PF18911">
    <property type="entry name" value="PKD_4"/>
    <property type="match status" value="4"/>
</dbReference>
<dbReference type="InterPro" id="IPR002126">
    <property type="entry name" value="Cadherin-like_dom"/>
</dbReference>
<feature type="region of interest" description="Disordered" evidence="1">
    <location>
        <begin position="255"/>
        <end position="312"/>
    </location>
</feature>
<dbReference type="GO" id="GO:0005509">
    <property type="term" value="F:calcium ion binding"/>
    <property type="evidence" value="ECO:0007669"/>
    <property type="project" value="InterPro"/>
</dbReference>
<feature type="compositionally biased region" description="Acidic residues" evidence="1">
    <location>
        <begin position="48"/>
        <end position="89"/>
    </location>
</feature>
<comment type="caution">
    <text evidence="4">The sequence shown here is derived from an EMBL/GenBank/DDBJ whole genome shotgun (WGS) entry which is preliminary data.</text>
</comment>
<name>A0A6L9EAF1_9FLAO</name>
<dbReference type="InterPro" id="IPR029865">
    <property type="entry name" value="KIAA0319-like"/>
</dbReference>
<evidence type="ECO:0000313" key="4">
    <source>
        <dbReference type="EMBL" id="NAS11521.1"/>
    </source>
</evidence>
<proteinExistence type="predicted"/>
<dbReference type="Proteomes" id="UP000475249">
    <property type="component" value="Unassembled WGS sequence"/>
</dbReference>
<dbReference type="EMBL" id="WXYO01000002">
    <property type="protein sequence ID" value="NAS11521.1"/>
    <property type="molecule type" value="Genomic_DNA"/>
</dbReference>
<evidence type="ECO:0000313" key="5">
    <source>
        <dbReference type="Proteomes" id="UP000475249"/>
    </source>
</evidence>
<dbReference type="SUPFAM" id="SSF49299">
    <property type="entry name" value="PKD domain"/>
    <property type="match status" value="4"/>
</dbReference>
<dbReference type="InterPro" id="IPR011050">
    <property type="entry name" value="Pectin_lyase_fold/virulence"/>
</dbReference>
<feature type="domain" description="PKD" evidence="2">
    <location>
        <begin position="284"/>
        <end position="364"/>
    </location>
</feature>
<accession>A0A6L9EAF1</accession>
<dbReference type="InterPro" id="IPR013783">
    <property type="entry name" value="Ig-like_fold"/>
</dbReference>
<dbReference type="PROSITE" id="PS51257">
    <property type="entry name" value="PROKAR_LIPOPROTEIN"/>
    <property type="match status" value="1"/>
</dbReference>
<dbReference type="Gene3D" id="2.160.20.10">
    <property type="entry name" value="Single-stranded right-handed beta-helix, Pectin lyase-like"/>
    <property type="match status" value="2"/>
</dbReference>
<organism evidence="4 5">
    <name type="scientific">Poritiphilus flavus</name>
    <dbReference type="NCBI Taxonomy" id="2697053"/>
    <lineage>
        <taxon>Bacteria</taxon>
        <taxon>Pseudomonadati</taxon>
        <taxon>Bacteroidota</taxon>
        <taxon>Flavobacteriia</taxon>
        <taxon>Flavobacteriales</taxon>
        <taxon>Flavobacteriaceae</taxon>
        <taxon>Poritiphilus</taxon>
    </lineage>
</organism>
<protein>
    <submittedName>
        <fullName evidence="4">PKD domain-containing protein</fullName>
    </submittedName>
</protein>
<gene>
    <name evidence="4" type="ORF">GTQ38_05880</name>
</gene>
<dbReference type="PROSITE" id="PS50268">
    <property type="entry name" value="CADHERIN_2"/>
    <property type="match status" value="1"/>
</dbReference>
<dbReference type="CDD" id="cd00146">
    <property type="entry name" value="PKD"/>
    <property type="match status" value="4"/>
</dbReference>
<dbReference type="InterPro" id="IPR022409">
    <property type="entry name" value="PKD/Chitinase_dom"/>
</dbReference>
<dbReference type="AlphaFoldDB" id="A0A6L9EAF1"/>
<sequence>MRFHPTRIHAIFLCLYFISFSLIFSCTKDRDLILDAVLNDPNPTVNEEQTDGEEDSETEEGAEEEEGEETTEEEGTNEEEEDSGTEEDFESRVTRFPAINDAHLQSGQGYNQQIVRLQENWRTSYLMFDLSQIDSIGAYITDAHLEFTINSDDGNGEINVYSGNSSNWSEDDLSEQTAPATELQLGTLIKEYNVGNTEEIQLSGSDLIPEKTTLILDHKDGNDLAFASKEHPSVAGPQLVVTYNAPKDAEQIVVEEDTGGDGGSDGGGNGGGEDTNEEETNEAPMAVADASPSAGGVPLDVSFTGGNSSDDNGITGYSWDFKDGSTASIANPSHTFTEVGTYQVELTVRDAEGLTNTDVVTIEVNEEQNEGPIARASANPTSGEAPLDVSFRGSDSTDDHSVASYSWDFKDGSTSTQANPDHTFTDPGTYQVELTVRDENGLSDKDIVTITVEERQNEAPNAVVSANPRSGTAPLEVQFTGNQSTDDNQVTSYSWDFKDGSTATNTNPSHTFTDPGTYVVELTVRDEEGLSDKASVTITVTAPQQNEAPNAVATSDRTSGDAPLTVQFRGDQSTDDNGIVGYSWNFDDGSSSANANPSHTFNSPGNYAVQLTVRDGGNLTSTATLNITVSEASSGGGGNAPDGSYYVTVNGSSSNDGLSESNAWSIEHAFANAKAGDYVYIKAGNYGNVTLQPGNSGTSGNPIRFIGYRSQPGDISASNGSTFNYGDALNSNNMPLIRGNRVNNEGQGSGIFNFHSNIQISNIQITHYAQGVFSSGSNTVLDNVIVTEVGDFNPAHTYPDNTSDPTLSYSGIGINVTGDYSVIKNCFVLNAGAEGFRFSDCQYQQHSYNKVYSDSRVNPCDYYYLLALGAHDNELNNIYVERVGELQHLGHGLILKFDSKRNNVRNSTVRNTWLELSYSEVSDNQFTNCDVIGGGPKNEGALLIANGAHHNTFTQCSVVNCDGVAFSDWDEDFSRGDVRNAGHHNTFQQCVFNNNLAGVNFFWFDQEQKNSPAHDNVFDGCTMSNMNHLFLVDRINTNNTLRNCTLRNINELRSSTYPTLNSGMALNAVYQNNTLENCGFSLD</sequence>
<feature type="domain" description="PKD" evidence="2">
    <location>
        <begin position="372"/>
        <end position="457"/>
    </location>
</feature>
<dbReference type="FunFam" id="2.60.40.10:FF:000270">
    <property type="entry name" value="Cell surface protein"/>
    <property type="match status" value="2"/>
</dbReference>
<feature type="compositionally biased region" description="Gly residues" evidence="1">
    <location>
        <begin position="260"/>
        <end position="273"/>
    </location>
</feature>
<dbReference type="PANTHER" id="PTHR46182:SF2">
    <property type="entry name" value="FI19480P1"/>
    <property type="match status" value="1"/>
</dbReference>
<dbReference type="GO" id="GO:0031410">
    <property type="term" value="C:cytoplasmic vesicle"/>
    <property type="evidence" value="ECO:0007669"/>
    <property type="project" value="TreeGrafter"/>
</dbReference>
<evidence type="ECO:0000256" key="1">
    <source>
        <dbReference type="SAM" id="MobiDB-lite"/>
    </source>
</evidence>
<dbReference type="InterPro" id="IPR035986">
    <property type="entry name" value="PKD_dom_sf"/>
</dbReference>
<feature type="domain" description="PKD" evidence="2">
    <location>
        <begin position="460"/>
        <end position="547"/>
    </location>
</feature>
<reference evidence="4 5" key="1">
    <citation type="submission" date="2020-01" db="EMBL/GenBank/DDBJ databases">
        <title>Bacteria diversity of Porities sp.</title>
        <authorList>
            <person name="Wang G."/>
        </authorList>
    </citation>
    <scope>NUCLEOTIDE SEQUENCE [LARGE SCALE GENOMIC DNA]</scope>
    <source>
        <strain evidence="4 5">R33</strain>
    </source>
</reference>
<dbReference type="RefSeq" id="WP_161434542.1">
    <property type="nucleotide sequence ID" value="NZ_WXYO01000002.1"/>
</dbReference>
<feature type="region of interest" description="Disordered" evidence="1">
    <location>
        <begin position="39"/>
        <end position="90"/>
    </location>
</feature>
<keyword evidence="5" id="KW-1185">Reference proteome</keyword>